<dbReference type="EMBL" id="QMHM01000017">
    <property type="protein sequence ID" value="RAV77985.1"/>
    <property type="molecule type" value="Genomic_DNA"/>
</dbReference>
<dbReference type="RefSeq" id="WP_070598407.1">
    <property type="nucleotide sequence ID" value="NZ_JASOKO010000002.1"/>
</dbReference>
<comment type="catalytic activity">
    <reaction evidence="1 11">
        <text>Endonucleolytic cleavage of DNA to give random double-stranded fragments with terminal 5'-phosphates, ATP is simultaneously hydrolyzed.</text>
        <dbReference type="EC" id="3.1.21.3"/>
    </reaction>
</comment>
<dbReference type="InterPro" id="IPR004473">
    <property type="entry name" value="Restrct_endonuc_typeI_HsdR"/>
</dbReference>
<keyword evidence="9 11" id="KW-0067">ATP-binding</keyword>
<evidence type="ECO:0000256" key="8">
    <source>
        <dbReference type="ARBA" id="ARBA00022801"/>
    </source>
</evidence>
<comment type="similarity">
    <text evidence="2 11">Belongs to the HsdR family.</text>
</comment>
<protein>
    <recommendedName>
        <fullName evidence="11">Type I restriction enzyme endonuclease subunit</fullName>
        <shortName evidence="11">R protein</shortName>
        <ecNumber evidence="11">3.1.21.3</ecNumber>
    </recommendedName>
    <alternativeName>
        <fullName evidence="11">Type-1 restriction enzyme R protein</fullName>
    </alternativeName>
</protein>
<comment type="caution">
    <text evidence="12">The sequence shown here is derived from an EMBL/GenBank/DDBJ whole genome shotgun (WGS) entry which is preliminary data.</text>
</comment>
<dbReference type="InterPro" id="IPR051268">
    <property type="entry name" value="Type-I_R_enzyme_R_subunit"/>
</dbReference>
<dbReference type="Pfam" id="PF18766">
    <property type="entry name" value="SWI2_SNF2"/>
    <property type="match status" value="1"/>
</dbReference>
<dbReference type="Proteomes" id="UP000251923">
    <property type="component" value="Unassembled WGS sequence"/>
</dbReference>
<organism evidence="12 13">
    <name type="scientific">Aerococcus urinae</name>
    <dbReference type="NCBI Taxonomy" id="1376"/>
    <lineage>
        <taxon>Bacteria</taxon>
        <taxon>Bacillati</taxon>
        <taxon>Bacillota</taxon>
        <taxon>Bacilli</taxon>
        <taxon>Lactobacillales</taxon>
        <taxon>Aerococcaceae</taxon>
        <taxon>Aerococcus</taxon>
    </lineage>
</organism>
<dbReference type="AlphaFoldDB" id="A0A2I1L7F3"/>
<dbReference type="Pfam" id="PF12008">
    <property type="entry name" value="EcoR124_C"/>
    <property type="match status" value="1"/>
</dbReference>
<dbReference type="CDD" id="cd22332">
    <property type="entry name" value="HsdR_N"/>
    <property type="match status" value="1"/>
</dbReference>
<gene>
    <name evidence="12" type="ORF">DBT54_07830</name>
</gene>
<dbReference type="NCBIfam" id="TIGR00348">
    <property type="entry name" value="hsdR"/>
    <property type="match status" value="1"/>
</dbReference>
<evidence type="ECO:0000256" key="11">
    <source>
        <dbReference type="RuleBase" id="RU364115"/>
    </source>
</evidence>
<evidence type="ECO:0000256" key="1">
    <source>
        <dbReference type="ARBA" id="ARBA00000851"/>
    </source>
</evidence>
<sequence length="1013" mass="116999">MPKIFTQEQQMEERLIDLLTKRESQWTYRSDLKTADDLWGNFFQQLEANNTAKLDGVPLTSQEKLSIKSQLDFPSFYAAGEWLSGENGVAQVELHREDASLGSCQLIVINGNEIAGGSSHYEVINQFRSEKRDFLDQDGRFDVTLMINGIPMIQIELKNRSEGYKKAFNQIDRYIKTGKYHGIFSMLQMFVVSNGVDTKYIAANSKLNAKFLTGWVDEENQPVMNLEDFASSVLSIPEAHEMIANYSVLDKSSKSVILLRPYQIHAIKAIRQASYEQKGGYVWHTTGSGKTLTSYKVARNLLKIASIDKTIFIVDRRDLDQQTANAFTSYAEADFVDVDETANVNDLIKRLTAKDRSLVITTIQKLNHVMKRYQQNPDNKRLNKLRDLRLAVVVDECHRAVTPQKQFELEKFFQSSLWYGFTGTPLFAENARDAFGDLARTTEEQYGECLHKYTVQEAMHDQAVLGFQIEYKRPFDEYQLDQLVTDKFPNTNLAAIDTKEKEAQLDPAIFDHPNHMEEVVDSIINKSKNKFGFNNGVGKTYDAILTTTSIDKAIAYYKLFKEVKAGKHPRVAVNESTKRAILDFPKVAITFSLSDNEHDSQDRKEAMKEILTDYNREFGTNFSLETLNAYNQNLNNRLARKSDTYKVRSEQVDLVIVVDRLLTGFDAPCLSTLFLDRPPMKPHHLIQAFSRTNRLFDEHKKYGQIVTFQTPAIYEEAVKEALILYSNGGEDQIQAPSYEESKQELDESVKELRALVPNAESFNNYTDLAEMKRVAKAFQRFDSIYKTIEVYSDFSEDEFVAQYGFDRKEFEDYTGSYNNLIERIKDEINEEDDVDEDYSIDIEYEIESVRTEQIDYDYLVLLIDRYRESTEEQDKEKLKHEAEKTIDEFGRRKPELSEKIRDIFQAIIASPDKYKNQSTDEILANEINGYKERVLEDYAKAEFLDEDLLKYVAANYDEDREGTQIGESEMINTADFDAYKANTENPESKLQYRKKIRNGYKDLIHEKIMPYDV</sequence>
<dbReference type="EC" id="3.1.21.3" evidence="11"/>
<dbReference type="InterPro" id="IPR055180">
    <property type="entry name" value="HsdR_RecA-like_helicase_dom_2"/>
</dbReference>
<dbReference type="InterPro" id="IPR027417">
    <property type="entry name" value="P-loop_NTPase"/>
</dbReference>
<keyword evidence="4" id="KW-0540">Nuclease</keyword>
<dbReference type="PANTHER" id="PTHR30195">
    <property type="entry name" value="TYPE I SITE-SPECIFIC DEOXYRIBONUCLEASE PROTEIN SUBUNIT M AND R"/>
    <property type="match status" value="1"/>
</dbReference>
<evidence type="ECO:0000256" key="10">
    <source>
        <dbReference type="ARBA" id="ARBA00023125"/>
    </source>
</evidence>
<evidence type="ECO:0000256" key="5">
    <source>
        <dbReference type="ARBA" id="ARBA00022741"/>
    </source>
</evidence>
<evidence type="ECO:0000256" key="4">
    <source>
        <dbReference type="ARBA" id="ARBA00022722"/>
    </source>
</evidence>
<dbReference type="InterPro" id="IPR007409">
    <property type="entry name" value="Restrct_endonuc_type1_HsdR_N"/>
</dbReference>
<evidence type="ECO:0000256" key="9">
    <source>
        <dbReference type="ARBA" id="ARBA00022840"/>
    </source>
</evidence>
<dbReference type="GO" id="GO:0005524">
    <property type="term" value="F:ATP binding"/>
    <property type="evidence" value="ECO:0007669"/>
    <property type="project" value="UniProtKB-KW"/>
</dbReference>
<dbReference type="SMART" id="SM00487">
    <property type="entry name" value="DEXDc"/>
    <property type="match status" value="1"/>
</dbReference>
<dbReference type="PANTHER" id="PTHR30195:SF16">
    <property type="entry name" value="TYPE I RESTRICTION ENZYME ENDONUCLEASE SUBUNIT"/>
    <property type="match status" value="1"/>
</dbReference>
<dbReference type="SUPFAM" id="SSF52540">
    <property type="entry name" value="P-loop containing nucleoside triphosphate hydrolases"/>
    <property type="match status" value="2"/>
</dbReference>
<evidence type="ECO:0000256" key="3">
    <source>
        <dbReference type="ARBA" id="ARBA00011296"/>
    </source>
</evidence>
<dbReference type="InterPro" id="IPR022625">
    <property type="entry name" value="TypeI_RM_Rsu_C"/>
</dbReference>
<dbReference type="GO" id="GO:0009307">
    <property type="term" value="P:DNA restriction-modification system"/>
    <property type="evidence" value="ECO:0007669"/>
    <property type="project" value="UniProtKB-KW"/>
</dbReference>
<dbReference type="Pfam" id="PF04313">
    <property type="entry name" value="HSDR_N"/>
    <property type="match status" value="1"/>
</dbReference>
<evidence type="ECO:0000256" key="2">
    <source>
        <dbReference type="ARBA" id="ARBA00008598"/>
    </source>
</evidence>
<dbReference type="InterPro" id="IPR014001">
    <property type="entry name" value="Helicase_ATP-bd"/>
</dbReference>
<keyword evidence="6 11" id="KW-0680">Restriction system</keyword>
<dbReference type="GO" id="GO:0009035">
    <property type="term" value="F:type I site-specific deoxyribonuclease activity"/>
    <property type="evidence" value="ECO:0007669"/>
    <property type="project" value="UniProtKB-EC"/>
</dbReference>
<evidence type="ECO:0000256" key="6">
    <source>
        <dbReference type="ARBA" id="ARBA00022747"/>
    </source>
</evidence>
<dbReference type="InterPro" id="IPR040980">
    <property type="entry name" value="SWI2_SNF2"/>
</dbReference>
<proteinExistence type="inferred from homology"/>
<reference evidence="12 13" key="1">
    <citation type="submission" date="2018-04" db="EMBL/GenBank/DDBJ databases">
        <title>Aerococcus urinae genomes.</title>
        <authorList>
            <person name="Hilt E."/>
            <person name="Gilbert N.M."/>
            <person name="Thomas-White K."/>
            <person name="Putonti C."/>
            <person name="Lewis A.L."/>
            <person name="Visck K.L."/>
            <person name="Wolfe A.J."/>
        </authorList>
    </citation>
    <scope>NUCLEOTIDE SEQUENCE [LARGE SCALE GENOMIC DNA]</scope>
    <source>
        <strain evidence="12 13">UMB7480</strain>
    </source>
</reference>
<dbReference type="Gene3D" id="3.40.50.300">
    <property type="entry name" value="P-loop containing nucleotide triphosphate hydrolases"/>
    <property type="match status" value="2"/>
</dbReference>
<dbReference type="Gene3D" id="1.20.58.910">
    <property type="match status" value="1"/>
</dbReference>
<dbReference type="PROSITE" id="PS51192">
    <property type="entry name" value="HELICASE_ATP_BIND_1"/>
    <property type="match status" value="1"/>
</dbReference>
<keyword evidence="8 11" id="KW-0378">Hydrolase</keyword>
<comment type="subunit">
    <text evidence="3 11">The type I restriction/modification system is composed of three polypeptides R, M and S.</text>
</comment>
<dbReference type="Pfam" id="PF22679">
    <property type="entry name" value="T1R_D3-like"/>
    <property type="match status" value="1"/>
</dbReference>
<comment type="function">
    <text evidence="11">Subunit R is required for both nuclease and ATPase activities, but not for modification.</text>
</comment>
<keyword evidence="5 11" id="KW-0547">Nucleotide-binding</keyword>
<accession>A0A2I1L7F3</accession>
<evidence type="ECO:0000313" key="13">
    <source>
        <dbReference type="Proteomes" id="UP000251923"/>
    </source>
</evidence>
<dbReference type="CDD" id="cd18800">
    <property type="entry name" value="SF2_C_EcoR124I-like"/>
    <property type="match status" value="1"/>
</dbReference>
<name>A0A2I1L7F3_9LACT</name>
<evidence type="ECO:0000256" key="7">
    <source>
        <dbReference type="ARBA" id="ARBA00022759"/>
    </source>
</evidence>
<dbReference type="GO" id="GO:0003677">
    <property type="term" value="F:DNA binding"/>
    <property type="evidence" value="ECO:0007669"/>
    <property type="project" value="UniProtKB-KW"/>
</dbReference>
<dbReference type="Gene3D" id="3.90.1570.50">
    <property type="match status" value="1"/>
</dbReference>
<keyword evidence="10 11" id="KW-0238">DNA-binding</keyword>
<keyword evidence="7 12" id="KW-0255">Endonuclease</keyword>
<evidence type="ECO:0000313" key="12">
    <source>
        <dbReference type="EMBL" id="RAV77985.1"/>
    </source>
</evidence>